<feature type="chain" id="PRO_5046252699" description="MG2 domain-containing protein" evidence="1">
    <location>
        <begin position="23"/>
        <end position="779"/>
    </location>
</feature>
<evidence type="ECO:0000313" key="2">
    <source>
        <dbReference type="EMBL" id="WWC84453.1"/>
    </source>
</evidence>
<dbReference type="Proteomes" id="UP001321305">
    <property type="component" value="Chromosome"/>
</dbReference>
<keyword evidence="3" id="KW-1185">Reference proteome</keyword>
<protein>
    <recommendedName>
        <fullName evidence="4">MG2 domain-containing protein</fullName>
    </recommendedName>
</protein>
<feature type="signal peptide" evidence="1">
    <location>
        <begin position="1"/>
        <end position="22"/>
    </location>
</feature>
<dbReference type="EMBL" id="CP144143">
    <property type="protein sequence ID" value="WWC84453.1"/>
    <property type="molecule type" value="Genomic_DNA"/>
</dbReference>
<accession>A0ABZ2EML7</accession>
<evidence type="ECO:0000313" key="3">
    <source>
        <dbReference type="Proteomes" id="UP001321305"/>
    </source>
</evidence>
<organism evidence="2 3">
    <name type="scientific">Mycovorax composti</name>
    <dbReference type="NCBI Taxonomy" id="2962693"/>
    <lineage>
        <taxon>Bacteria</taxon>
        <taxon>Pseudomonadati</taxon>
        <taxon>Bacteroidota</taxon>
        <taxon>Chitinophagia</taxon>
        <taxon>Chitinophagales</taxon>
        <taxon>Chitinophagaceae</taxon>
        <taxon>Mycovorax</taxon>
    </lineage>
</organism>
<evidence type="ECO:0000256" key="1">
    <source>
        <dbReference type="SAM" id="SignalP"/>
    </source>
</evidence>
<gene>
    <name evidence="2" type="ORF">PIECOFPK_02190</name>
</gene>
<reference evidence="3" key="1">
    <citation type="submission" date="2024-01" db="EMBL/GenBank/DDBJ databases">
        <title>Mycovorax composti gen. nov. sp. nov., a member of the family Chitinophagaceae isolated from button mushroom compost.</title>
        <authorList>
            <person name="Thai M."/>
            <person name="Bell T.L."/>
            <person name="Kertesz M.A."/>
        </authorList>
    </citation>
    <scope>NUCLEOTIDE SEQUENCE [LARGE SCALE GENOMIC DNA]</scope>
    <source>
        <strain evidence="3">C216</strain>
    </source>
</reference>
<dbReference type="Gene3D" id="2.60.40.1930">
    <property type="match status" value="1"/>
</dbReference>
<evidence type="ECO:0008006" key="4">
    <source>
        <dbReference type="Google" id="ProtNLM"/>
    </source>
</evidence>
<proteinExistence type="predicted"/>
<name>A0ABZ2EML7_9BACT</name>
<keyword evidence="1" id="KW-0732">Signal</keyword>
<sequence length="779" mass="88013">MNMQRNILFACLFLLYFVSLKAQTPDEKLEAWHQENPIEKVYLHLDRQDYFAGQTCWFKSYFISDFQPSARNSTLFVELLNTTGELINKKVLPIFNGITYGQIDLPDTLSTGTYQLRAYSPLMLNHDKDFLYSTAIRLYGKSSKNKPTVAGNVQLRFFPEGGILLTGVENTVAFKATNTSGLPVNFKALIKDDSGNTITPIKSMHDGMGKFAFTPIEGRTYVALLDGREFPLPEASREGVALQISQNEKGFLYQLQLVGGDRFRPVYVIGQMQHKVVFKQAIDASLKGSIATDKLPSGVLQCTFFNKDGIPLAERLVFIDNQEYLVKASLQKEKIDLRPRRKNELSIHFAEPVEGNFSVAVTDNDFNEPGLRKENIISSLLLTSDIPGYVHHPAFYFSNHPAAKDALDLVMLTNGWRRFTWKQVADNNLPKPQYNDPGYISLSGKVNVRGSKKSFADRDLLVWVATSDSGRALQMVKTDAEGRFKMDSVVFFDKAKILFTDVMGKKSQFITVQLNTDSLYQSYNLPLLQRPPAVNTNTSLISNMQQAFNSYTRGRGTLLDNVYIEGRRLTLEELEKKYMSALFAGNLNARTINLTGQFIPQFNIFEWLMGRVPNLIVQRNGQFMDNYRLFFRRQPVQLFLDEMPMQDASIISTIPANQIALIKIFPQFIGARGNGPAVAIYTKRGEDLNEAIESTGDIVDYDGYSIIKEFYSPDYSTPPEVNYVDHRLTLTWMPEVGIGGASSSIPIHFYNTDRTKKLKVVAEGVTHDGKLLMLEETIE</sequence>